<evidence type="ECO:0000313" key="2">
    <source>
        <dbReference type="Proteomes" id="UP000072189"/>
    </source>
</evidence>
<comment type="caution">
    <text evidence="1">The sequence shown here is derived from an EMBL/GenBank/DDBJ whole genome shotgun (WGS) entry which is preliminary data.</text>
</comment>
<reference evidence="1 2" key="1">
    <citation type="journal article" date="2016" name="Front. Microbiol.">
        <title>Genomic Resource of Rice Seed Associated Bacteria.</title>
        <authorList>
            <person name="Midha S."/>
            <person name="Bansal K."/>
            <person name="Sharma S."/>
            <person name="Kumar N."/>
            <person name="Patil P.P."/>
            <person name="Chaudhry V."/>
            <person name="Patil P.B."/>
        </authorList>
    </citation>
    <scope>NUCLEOTIDE SEQUENCE [LARGE SCALE GENOMIC DNA]</scope>
    <source>
        <strain evidence="1 2">RSA3</strain>
    </source>
</reference>
<accession>A0A147F7B7</accession>
<gene>
    <name evidence="1" type="ORF">RSA3_09705</name>
</gene>
<dbReference type="AlphaFoldDB" id="A0A147F7B7"/>
<organism evidence="1 2">
    <name type="scientific">Microbacterium testaceum</name>
    <name type="common">Aureobacterium testaceum</name>
    <name type="synonym">Brevibacterium testaceum</name>
    <dbReference type="NCBI Taxonomy" id="2033"/>
    <lineage>
        <taxon>Bacteria</taxon>
        <taxon>Bacillati</taxon>
        <taxon>Actinomycetota</taxon>
        <taxon>Actinomycetes</taxon>
        <taxon>Micrococcales</taxon>
        <taxon>Microbacteriaceae</taxon>
        <taxon>Microbacterium</taxon>
    </lineage>
</organism>
<name>A0A147F7B7_MICTE</name>
<dbReference type="EMBL" id="LDRV01000059">
    <property type="protein sequence ID" value="KTS11618.1"/>
    <property type="molecule type" value="Genomic_DNA"/>
</dbReference>
<dbReference type="Pfam" id="PF21813">
    <property type="entry name" value="DUF6882"/>
    <property type="match status" value="1"/>
</dbReference>
<dbReference type="PATRIC" id="fig|2033.4.peg.1563"/>
<dbReference type="RefSeq" id="WP_058614207.1">
    <property type="nucleotide sequence ID" value="NZ_LDRR01000224.1"/>
</dbReference>
<sequence>MTTFPALQPLADRAAFFTALRQDDLGTAADALGPHRWDTDLAAGTLTFSALDDPNRTLVARAHLVASIAPGPRSVLWGWAHPNGGGDQNPAARLRAYGQEHGIAELSSPEAPFPADAAGDAEWIAEASHVIAGVAVEVTGRSPYYSAPVGDAGTRAVLLLDAPLPPLTVAHAGVRMPRILSTTTPADPRSSVWDLARLAGWTLEWADGAFSAATVRDATGSMTFRFDEHARITAMESSLGGAAA</sequence>
<dbReference type="InterPro" id="IPR049249">
    <property type="entry name" value="DUF6882"/>
</dbReference>
<protein>
    <submittedName>
        <fullName evidence="1">Uncharacterized protein</fullName>
    </submittedName>
</protein>
<dbReference type="Proteomes" id="UP000072189">
    <property type="component" value="Unassembled WGS sequence"/>
</dbReference>
<proteinExistence type="predicted"/>
<evidence type="ECO:0000313" key="1">
    <source>
        <dbReference type="EMBL" id="KTS11618.1"/>
    </source>
</evidence>